<evidence type="ECO:0000256" key="2">
    <source>
        <dbReference type="ARBA" id="ARBA00022448"/>
    </source>
</evidence>
<organism evidence="14 15">
    <name type="scientific">gamma proteobacterium HTCC2207</name>
    <dbReference type="NCBI Taxonomy" id="314287"/>
    <lineage>
        <taxon>Bacteria</taxon>
        <taxon>Pseudomonadati</taxon>
        <taxon>Pseudomonadota</taxon>
        <taxon>Gammaproteobacteria</taxon>
        <taxon>Cellvibrionales</taxon>
        <taxon>Porticoccaceae</taxon>
        <taxon>SAR92 clade</taxon>
    </lineage>
</organism>
<evidence type="ECO:0000259" key="12">
    <source>
        <dbReference type="Pfam" id="PF00593"/>
    </source>
</evidence>
<name>Q1YUH4_9GAMM</name>
<evidence type="ECO:0000259" key="13">
    <source>
        <dbReference type="Pfam" id="PF07715"/>
    </source>
</evidence>
<dbReference type="EMBL" id="AAPI01000001">
    <property type="protein sequence ID" value="EAS48084.1"/>
    <property type="molecule type" value="Genomic_DNA"/>
</dbReference>
<keyword evidence="8 11" id="KW-0798">TonB box</keyword>
<keyword evidence="2" id="KW-0813">Transport</keyword>
<dbReference type="PANTHER" id="PTHR32552">
    <property type="entry name" value="FERRICHROME IRON RECEPTOR-RELATED"/>
    <property type="match status" value="1"/>
</dbReference>
<keyword evidence="5" id="KW-0812">Transmembrane</keyword>
<dbReference type="AlphaFoldDB" id="Q1YUH4"/>
<dbReference type="Pfam" id="PF07715">
    <property type="entry name" value="Plug"/>
    <property type="match status" value="1"/>
</dbReference>
<evidence type="ECO:0000256" key="9">
    <source>
        <dbReference type="ARBA" id="ARBA00023136"/>
    </source>
</evidence>
<proteinExistence type="inferred from homology"/>
<comment type="subcellular location">
    <subcellularLocation>
        <location evidence="1">Cell outer membrane</location>
        <topology evidence="1">Multi-pass membrane protein</topology>
    </subcellularLocation>
</comment>
<evidence type="ECO:0000256" key="7">
    <source>
        <dbReference type="ARBA" id="ARBA00023065"/>
    </source>
</evidence>
<dbReference type="PANTHER" id="PTHR32552:SF81">
    <property type="entry name" value="TONB-DEPENDENT OUTER MEMBRANE RECEPTOR"/>
    <property type="match status" value="1"/>
</dbReference>
<dbReference type="GO" id="GO:0009279">
    <property type="term" value="C:cell outer membrane"/>
    <property type="evidence" value="ECO:0007669"/>
    <property type="project" value="UniProtKB-SubCell"/>
</dbReference>
<dbReference type="OrthoDB" id="7051185at2"/>
<dbReference type="HOGENOM" id="CLU_008287_15_2_6"/>
<dbReference type="SUPFAM" id="SSF56935">
    <property type="entry name" value="Porins"/>
    <property type="match status" value="1"/>
</dbReference>
<evidence type="ECO:0000256" key="6">
    <source>
        <dbReference type="ARBA" id="ARBA00023004"/>
    </source>
</evidence>
<dbReference type="InterPro" id="IPR036942">
    <property type="entry name" value="Beta-barrel_TonB_sf"/>
</dbReference>
<dbReference type="eggNOG" id="COG1629">
    <property type="taxonomic scope" value="Bacteria"/>
</dbReference>
<dbReference type="InterPro" id="IPR000531">
    <property type="entry name" value="Beta-barrel_TonB"/>
</dbReference>
<keyword evidence="4" id="KW-0410">Iron transport</keyword>
<keyword evidence="10" id="KW-0998">Cell outer membrane</keyword>
<accession>Q1YUH4</accession>
<reference evidence="14 15" key="1">
    <citation type="submission" date="2006-03" db="EMBL/GenBank/DDBJ databases">
        <authorList>
            <person name="Giovannoni S.J."/>
            <person name="Cho J.-C."/>
            <person name="Ferriera S."/>
            <person name="Johnson J."/>
            <person name="Kravitz S."/>
            <person name="Halpern A."/>
            <person name="Remington K."/>
            <person name="Beeson K."/>
            <person name="Tran B."/>
            <person name="Rogers Y.-H."/>
            <person name="Friedman R."/>
            <person name="Venter J.C."/>
        </authorList>
    </citation>
    <scope>NUCLEOTIDE SEQUENCE [LARGE SCALE GENOMIC DNA]</scope>
    <source>
        <strain evidence="14 15">HTCC2207</strain>
    </source>
</reference>
<dbReference type="Proteomes" id="UP000005555">
    <property type="component" value="Unassembled WGS sequence"/>
</dbReference>
<evidence type="ECO:0000256" key="4">
    <source>
        <dbReference type="ARBA" id="ARBA00022496"/>
    </source>
</evidence>
<evidence type="ECO:0000256" key="10">
    <source>
        <dbReference type="ARBA" id="ARBA00023237"/>
    </source>
</evidence>
<gene>
    <name evidence="14" type="ORF">GB2207_09746</name>
</gene>
<dbReference type="GO" id="GO:0006826">
    <property type="term" value="P:iron ion transport"/>
    <property type="evidence" value="ECO:0007669"/>
    <property type="project" value="UniProtKB-KW"/>
</dbReference>
<keyword evidence="7" id="KW-0406">Ion transport</keyword>
<evidence type="ECO:0000313" key="15">
    <source>
        <dbReference type="Proteomes" id="UP000005555"/>
    </source>
</evidence>
<feature type="domain" description="TonB-dependent receptor-like beta-barrel" evidence="12">
    <location>
        <begin position="268"/>
        <end position="436"/>
    </location>
</feature>
<evidence type="ECO:0000256" key="3">
    <source>
        <dbReference type="ARBA" id="ARBA00022452"/>
    </source>
</evidence>
<feature type="domain" description="TonB-dependent receptor plug" evidence="13">
    <location>
        <begin position="38"/>
        <end position="146"/>
    </location>
</feature>
<evidence type="ECO:0000256" key="11">
    <source>
        <dbReference type="RuleBase" id="RU003357"/>
    </source>
</evidence>
<dbReference type="InterPro" id="IPR012910">
    <property type="entry name" value="Plug_dom"/>
</dbReference>
<keyword evidence="6" id="KW-0408">Iron</keyword>
<evidence type="ECO:0000256" key="1">
    <source>
        <dbReference type="ARBA" id="ARBA00004571"/>
    </source>
</evidence>
<dbReference type="Pfam" id="PF00593">
    <property type="entry name" value="TonB_dep_Rec_b-barrel"/>
    <property type="match status" value="2"/>
</dbReference>
<dbReference type="STRING" id="314287.GB2207_09746"/>
<evidence type="ECO:0000256" key="5">
    <source>
        <dbReference type="ARBA" id="ARBA00022692"/>
    </source>
</evidence>
<comment type="caution">
    <text evidence="14">The sequence shown here is derived from an EMBL/GenBank/DDBJ whole genome shotgun (WGS) entry which is preliminary data.</text>
</comment>
<dbReference type="InterPro" id="IPR039426">
    <property type="entry name" value="TonB-dep_rcpt-like"/>
</dbReference>
<keyword evidence="9 11" id="KW-0472">Membrane</keyword>
<evidence type="ECO:0000313" key="14">
    <source>
        <dbReference type="EMBL" id="EAS48084.1"/>
    </source>
</evidence>
<keyword evidence="3" id="KW-1134">Transmembrane beta strand</keyword>
<dbReference type="Gene3D" id="2.40.170.20">
    <property type="entry name" value="TonB-dependent receptor, beta-barrel domain"/>
    <property type="match status" value="2"/>
</dbReference>
<comment type="similarity">
    <text evidence="11">Belongs to the TonB-dependent receptor family.</text>
</comment>
<sequence length="823" mass="87337">MALAVSTASAQSAAEPKANENAGIEEVIVTAQRRAQSLQDAALAVQSFDTDTLTQSGIESATDLGLLSPALGISAGGGPLASFFVRGVGALTVNPLTDSAIAQNVDGVYLGRSSGAAGQALFDLERVELLKGPQGTLYGRNATGGVVNYIPNKPVLGENSGYMQAEVGNYSKLGLQGAANIAVSDDVAIRISGNKLERDGFSDDGTNDQDSFGLRGQLLFNASDKLSIRLAVDHSEVSGKGAGGDLYGTYSNDTGSLSEFTPTGLPIDSGPTDAGANAIRSGILHTPSFAPFQPIDGEDLYQDISWTGFSAEINYQTDVGTLTFIPAYRESEQDYQFSGPGFAPAKTAEENNQTSFELRFATDLDGPLNGILGAFHIEEEISTSTVFAQNYASPIQNYDNGGDSWAVFAQGTFDLSETFRLNAGVRYTEDSKFVDGISDTFVTFCGGAPFTGNFLTPGPPPFNSFANGCASGAMPAQPVTSDRDAFIQYFVDEGLIAADSVADIPGRGRPPVYNFNLPGGVPPTPGRNPEPILGAIVNVGDGELAADLSYSETTYRLGAEWDWAESNLLFATFETGYRAGGVDLAVGPASTYDSEFIDAITIGSKNRFMDNTLQVNAELFLWKYDGQQVTYFTTLEGASAFPIANADATIQGLDIDVIWAATGSTTFGLNVQYLEASYDKLALISDPGKGRFGCSSNGVSDDVESYDCSGSDMLYSPEIGADLNVNHVIDLANHQVSLTAMVSHRSEQQTNFLLLEDTKSDSYTTLNLDATLYSGDEDWSVSAFVRNATDERFSINTNVSNRGLAYAIFSPPRTYGVRFMASF</sequence>
<feature type="domain" description="TonB-dependent receptor-like beta-barrel" evidence="12">
    <location>
        <begin position="545"/>
        <end position="787"/>
    </location>
</feature>
<keyword evidence="14" id="KW-0675">Receptor</keyword>
<keyword evidence="15" id="KW-1185">Reference proteome</keyword>
<protein>
    <submittedName>
        <fullName evidence="14">TonB-dependent receptor</fullName>
    </submittedName>
</protein>
<evidence type="ECO:0000256" key="8">
    <source>
        <dbReference type="ARBA" id="ARBA00023077"/>
    </source>
</evidence>
<dbReference type="eggNOG" id="COG4774">
    <property type="taxonomic scope" value="Bacteria"/>
</dbReference>